<keyword evidence="8" id="KW-0456">Lyase</keyword>
<name>A0A1M5N841_9BACT</name>
<keyword evidence="9" id="KW-1185">Reference proteome</keyword>
<feature type="region of interest" description="Disordered" evidence="6">
    <location>
        <begin position="203"/>
        <end position="249"/>
    </location>
</feature>
<dbReference type="EMBL" id="FQWQ01000001">
    <property type="protein sequence ID" value="SHG85668.1"/>
    <property type="molecule type" value="Genomic_DNA"/>
</dbReference>
<dbReference type="AlphaFoldDB" id="A0A1M5N841"/>
<organism evidence="8 9">
    <name type="scientific">Chryseolinea serpens</name>
    <dbReference type="NCBI Taxonomy" id="947013"/>
    <lineage>
        <taxon>Bacteria</taxon>
        <taxon>Pseudomonadati</taxon>
        <taxon>Bacteroidota</taxon>
        <taxon>Cytophagia</taxon>
        <taxon>Cytophagales</taxon>
        <taxon>Fulvivirgaceae</taxon>
        <taxon>Chryseolinea</taxon>
    </lineage>
</organism>
<sequence length="249" mass="27437">MFATSFSLLFLLSQMNMGKDTSYWHNITDTLRSLGAGLKVTFAHLLQARKTQAVTSIAEENYFTSREGIATIQYPYEMQPVPDTGRYRLHNEIDDCIVCDKCAKVCPVNCITIEPIRATEEIGKTSDGTSKRIYAATFDIDMGKCCFCGLCTTVCPTECLTMTKVYDFSVTDIREHNFVFGEMTPAEIEEKKKLFEDFQKNKAAAAATPSSTASTAGTEEKKEAPKTASPAKPVFKPKIKPPGSSTSPS</sequence>
<dbReference type="Proteomes" id="UP000184212">
    <property type="component" value="Unassembled WGS sequence"/>
</dbReference>
<dbReference type="Gene3D" id="3.30.70.3270">
    <property type="match status" value="1"/>
</dbReference>
<gene>
    <name evidence="8" type="ORF">SAMN04488109_2158</name>
</gene>
<feature type="domain" description="4Fe-4S ferredoxin-type" evidence="7">
    <location>
        <begin position="85"/>
        <end position="116"/>
    </location>
</feature>
<dbReference type="GO" id="GO:0016829">
    <property type="term" value="F:lyase activity"/>
    <property type="evidence" value="ECO:0007669"/>
    <property type="project" value="UniProtKB-KW"/>
</dbReference>
<keyword evidence="4" id="KW-0408">Iron</keyword>
<dbReference type="GO" id="GO:0046872">
    <property type="term" value="F:metal ion binding"/>
    <property type="evidence" value="ECO:0007669"/>
    <property type="project" value="UniProtKB-KW"/>
</dbReference>
<dbReference type="InterPro" id="IPR017900">
    <property type="entry name" value="4Fe4S_Fe_S_CS"/>
</dbReference>
<dbReference type="RefSeq" id="WP_245804063.1">
    <property type="nucleotide sequence ID" value="NZ_FQWQ01000001.1"/>
</dbReference>
<keyword evidence="5" id="KW-0411">Iron-sulfur</keyword>
<protein>
    <submittedName>
        <fullName evidence="8">Formate hydrogenlyase subunit 6/NADH:ubiquinone oxidoreductase subunit (Chain I)</fullName>
    </submittedName>
</protein>
<keyword evidence="2" id="KW-0479">Metal-binding</keyword>
<feature type="compositionally biased region" description="Low complexity" evidence="6">
    <location>
        <begin position="203"/>
        <end position="216"/>
    </location>
</feature>
<evidence type="ECO:0000313" key="9">
    <source>
        <dbReference type="Proteomes" id="UP000184212"/>
    </source>
</evidence>
<feature type="domain" description="4Fe-4S ferredoxin-type" evidence="7">
    <location>
        <begin position="136"/>
        <end position="165"/>
    </location>
</feature>
<dbReference type="GO" id="GO:0016020">
    <property type="term" value="C:membrane"/>
    <property type="evidence" value="ECO:0007669"/>
    <property type="project" value="InterPro"/>
</dbReference>
<evidence type="ECO:0000256" key="1">
    <source>
        <dbReference type="ARBA" id="ARBA00022485"/>
    </source>
</evidence>
<evidence type="ECO:0000256" key="2">
    <source>
        <dbReference type="ARBA" id="ARBA00022723"/>
    </source>
</evidence>
<dbReference type="PANTHER" id="PTHR10849">
    <property type="entry name" value="NADH DEHYDROGENASE UBIQUINONE IRON-SULFUR PROTEIN 8, MITOCHONDRIAL"/>
    <property type="match status" value="1"/>
</dbReference>
<dbReference type="InterPro" id="IPR010226">
    <property type="entry name" value="NADH_quinone_OxRdtase_chainI"/>
</dbReference>
<dbReference type="PROSITE" id="PS00198">
    <property type="entry name" value="4FE4S_FER_1"/>
    <property type="match status" value="2"/>
</dbReference>
<keyword evidence="3" id="KW-0677">Repeat</keyword>
<dbReference type="GO" id="GO:0051539">
    <property type="term" value="F:4 iron, 4 sulfur cluster binding"/>
    <property type="evidence" value="ECO:0007669"/>
    <property type="project" value="UniProtKB-KW"/>
</dbReference>
<evidence type="ECO:0000256" key="4">
    <source>
        <dbReference type="ARBA" id="ARBA00023004"/>
    </source>
</evidence>
<accession>A0A1M5N841</accession>
<proteinExistence type="predicted"/>
<keyword evidence="1" id="KW-0004">4Fe-4S</keyword>
<evidence type="ECO:0000259" key="7">
    <source>
        <dbReference type="PROSITE" id="PS51379"/>
    </source>
</evidence>
<evidence type="ECO:0000256" key="5">
    <source>
        <dbReference type="ARBA" id="ARBA00023014"/>
    </source>
</evidence>
<dbReference type="PROSITE" id="PS51379">
    <property type="entry name" value="4FE4S_FER_2"/>
    <property type="match status" value="2"/>
</dbReference>
<dbReference type="SUPFAM" id="SSF54862">
    <property type="entry name" value="4Fe-4S ferredoxins"/>
    <property type="match status" value="1"/>
</dbReference>
<dbReference type="GO" id="GO:0016651">
    <property type="term" value="F:oxidoreductase activity, acting on NAD(P)H"/>
    <property type="evidence" value="ECO:0007669"/>
    <property type="project" value="InterPro"/>
</dbReference>
<dbReference type="Pfam" id="PF12838">
    <property type="entry name" value="Fer4_7"/>
    <property type="match status" value="1"/>
</dbReference>
<dbReference type="STRING" id="947013.SAMN04488109_2158"/>
<evidence type="ECO:0000256" key="6">
    <source>
        <dbReference type="SAM" id="MobiDB-lite"/>
    </source>
</evidence>
<keyword evidence="8" id="KW-0830">Ubiquinone</keyword>
<dbReference type="InterPro" id="IPR017896">
    <property type="entry name" value="4Fe4S_Fe-S-bd"/>
</dbReference>
<evidence type="ECO:0000256" key="3">
    <source>
        <dbReference type="ARBA" id="ARBA00022737"/>
    </source>
</evidence>
<reference evidence="8 9" key="1">
    <citation type="submission" date="2016-11" db="EMBL/GenBank/DDBJ databases">
        <authorList>
            <person name="Jaros S."/>
            <person name="Januszkiewicz K."/>
            <person name="Wedrychowicz H."/>
        </authorList>
    </citation>
    <scope>NUCLEOTIDE SEQUENCE [LARGE SCALE GENOMIC DNA]</scope>
    <source>
        <strain evidence="8 9">DSM 24574</strain>
    </source>
</reference>
<evidence type="ECO:0000313" key="8">
    <source>
        <dbReference type="EMBL" id="SHG85668.1"/>
    </source>
</evidence>